<dbReference type="GO" id="GO:0005737">
    <property type="term" value="C:cytoplasm"/>
    <property type="evidence" value="ECO:0007669"/>
    <property type="project" value="EnsemblMetazoa"/>
</dbReference>
<dbReference type="Pfam" id="PF14604">
    <property type="entry name" value="SH3_9"/>
    <property type="match status" value="1"/>
</dbReference>
<dbReference type="Pfam" id="PF16523">
    <property type="entry name" value="betaPIX_CC"/>
    <property type="match status" value="1"/>
</dbReference>
<feature type="region of interest" description="Disordered" evidence="4">
    <location>
        <begin position="407"/>
        <end position="432"/>
    </location>
</feature>
<dbReference type="HOGENOM" id="CLU_018788_1_0_1"/>
<dbReference type="PROSITE" id="PS50010">
    <property type="entry name" value="DH_2"/>
    <property type="match status" value="1"/>
</dbReference>
<dbReference type="eggNOG" id="KOG2070">
    <property type="taxonomic scope" value="Eukaryota"/>
</dbReference>
<dbReference type="OMA" id="IMFFEVT"/>
<gene>
    <name evidence="7" type="primary">Cbn-pix-1</name>
    <name evidence="7" type="ORF">CAEBREN_09826</name>
</gene>
<evidence type="ECO:0000259" key="5">
    <source>
        <dbReference type="PROSITE" id="PS50002"/>
    </source>
</evidence>
<dbReference type="PANTHER" id="PTHR46026">
    <property type="entry name" value="RHO-TYPE GUANINE NUCLEOTIDE EXCHANGE FACTOR, ISOFORM F"/>
    <property type="match status" value="1"/>
</dbReference>
<dbReference type="GO" id="GO:0005085">
    <property type="term" value="F:guanyl-nucleotide exchange factor activity"/>
    <property type="evidence" value="ECO:0007669"/>
    <property type="project" value="InterPro"/>
</dbReference>
<dbReference type="STRING" id="135651.G0N1R0"/>
<dbReference type="GO" id="GO:0040039">
    <property type="term" value="P:inductive cell migration"/>
    <property type="evidence" value="ECO:0007669"/>
    <property type="project" value="EnsemblMetazoa"/>
</dbReference>
<evidence type="ECO:0000313" key="8">
    <source>
        <dbReference type="Proteomes" id="UP000008068"/>
    </source>
</evidence>
<dbReference type="GO" id="GO:0035262">
    <property type="term" value="P:gonad morphogenesis"/>
    <property type="evidence" value="ECO:0007669"/>
    <property type="project" value="EnsemblMetazoa"/>
</dbReference>
<feature type="region of interest" description="Disordered" evidence="4">
    <location>
        <begin position="623"/>
        <end position="643"/>
    </location>
</feature>
<dbReference type="AlphaFoldDB" id="G0N1R0"/>
<dbReference type="FunCoup" id="G0N1R0">
    <property type="interactions" value="2107"/>
</dbReference>
<feature type="coiled-coil region" evidence="3">
    <location>
        <begin position="590"/>
        <end position="617"/>
    </location>
</feature>
<dbReference type="SUPFAM" id="SSF48065">
    <property type="entry name" value="DBL homology domain (DH-domain)"/>
    <property type="match status" value="1"/>
</dbReference>
<feature type="compositionally biased region" description="Basic and acidic residues" evidence="4">
    <location>
        <begin position="634"/>
        <end position="643"/>
    </location>
</feature>
<dbReference type="InterPro" id="IPR032409">
    <property type="entry name" value="GEF6/7_CC"/>
</dbReference>
<evidence type="ECO:0000313" key="7">
    <source>
        <dbReference type="EMBL" id="EGT50370.1"/>
    </source>
</evidence>
<dbReference type="Gene3D" id="1.20.900.10">
    <property type="entry name" value="Dbl homology (DH) domain"/>
    <property type="match status" value="1"/>
</dbReference>
<feature type="compositionally biased region" description="Polar residues" evidence="4">
    <location>
        <begin position="408"/>
        <end position="419"/>
    </location>
</feature>
<dbReference type="GO" id="GO:0005912">
    <property type="term" value="C:adherens junction"/>
    <property type="evidence" value="ECO:0007669"/>
    <property type="project" value="EnsemblMetazoa"/>
</dbReference>
<evidence type="ECO:0000256" key="1">
    <source>
        <dbReference type="ARBA" id="ARBA00022443"/>
    </source>
</evidence>
<dbReference type="SMART" id="SM00326">
    <property type="entry name" value="SH3"/>
    <property type="match status" value="1"/>
</dbReference>
<keyword evidence="1 2" id="KW-0728">SH3 domain</keyword>
<dbReference type="EMBL" id="GL379828">
    <property type="protein sequence ID" value="EGT50370.1"/>
    <property type="molecule type" value="Genomic_DNA"/>
</dbReference>
<feature type="domain" description="DH" evidence="6">
    <location>
        <begin position="92"/>
        <end position="269"/>
    </location>
</feature>
<dbReference type="GO" id="GO:0071944">
    <property type="term" value="C:cell periphery"/>
    <property type="evidence" value="ECO:0007669"/>
    <property type="project" value="EnsemblMetazoa"/>
</dbReference>
<sequence length="643" mass="72427">MEPGSGSPLQARAKFLFEGSNNDELSFDKDAMITITQQPEGGWWEGTYEGVTGWFPMGYVTIITEKDKLQRSRSVPNATAKEVVAIGAQPDYRAEVLSSFIKGEKEFVQGLRKTLETLLIPIGTSKILADTDYYTLVGNFEDIYTLKRDLLNNLENEQEADLPKMRVGGVFMRAALQLRTALSTYADNHPDAVEVLKKKQKELEKVAKSQDREYKDLVLGLSEPLRHVDKYYNLLQELERIVPENHPDRGDLQRGAAVFRETKDLCETLRKQKEAQIDFLFVSKVDKVVSPIERGAILYVGVATVEYKKAEPVDRFIALFAKQIMFFEVTKDMTYDFKEKFATSGYIVRKKEATEIVFDHPKSGEFTLTMVATGGEVDRFLAALGKAENVTVITAPPGNILRRPSKNAVDSMNSSQGPDNTLAAKPPIHPAGSVEVNMMNKRKSSKAYDDIMNISNLKLDHELGMVLPEGFELPTSSRNSRNTTDNLQFSQFPAYFLSGNAGKRSDRGFRLRKDAARDEEIEFETLRILEGYCVETGGGQSDYHPNDSYQQPHLIVAEDERILMEEVVGDQVVFQEKSIVDAVYIIKDQLAEMQTELQKLTKAFEQEQKARRRLEFNLPKLSGLISPDGSTSTPRKEVNSFDS</sequence>
<dbReference type="SMART" id="SM00325">
    <property type="entry name" value="RhoGEF"/>
    <property type="match status" value="1"/>
</dbReference>
<proteinExistence type="predicted"/>
<reference evidence="8" key="1">
    <citation type="submission" date="2011-07" db="EMBL/GenBank/DDBJ databases">
        <authorList>
            <consortium name="Caenorhabditis brenneri Sequencing and Analysis Consortium"/>
            <person name="Wilson R.K."/>
        </authorList>
    </citation>
    <scope>NUCLEOTIDE SEQUENCE [LARGE SCALE GENOMIC DNA]</scope>
    <source>
        <strain evidence="8">PB2801</strain>
    </source>
</reference>
<dbReference type="InterPro" id="IPR035899">
    <property type="entry name" value="DBL_dom_sf"/>
</dbReference>
<dbReference type="GO" id="GO:0030056">
    <property type="term" value="C:hemidesmosome"/>
    <property type="evidence" value="ECO:0007669"/>
    <property type="project" value="EnsemblMetazoa"/>
</dbReference>
<dbReference type="Gene3D" id="2.30.30.40">
    <property type="entry name" value="SH3 Domains"/>
    <property type="match status" value="1"/>
</dbReference>
<dbReference type="Gene3D" id="1.20.5.390">
    <property type="entry name" value="L1 transposable element, trimerization domain"/>
    <property type="match status" value="1"/>
</dbReference>
<dbReference type="Pfam" id="PF00621">
    <property type="entry name" value="RhoGEF"/>
    <property type="match status" value="1"/>
</dbReference>
<dbReference type="Proteomes" id="UP000008068">
    <property type="component" value="Unassembled WGS sequence"/>
</dbReference>
<dbReference type="OrthoDB" id="443981at2759"/>
<protein>
    <submittedName>
        <fullName evidence="7">CBN-PIX-1 protein</fullName>
    </submittedName>
</protein>
<evidence type="ECO:0000256" key="3">
    <source>
        <dbReference type="SAM" id="Coils"/>
    </source>
</evidence>
<dbReference type="InterPro" id="IPR001452">
    <property type="entry name" value="SH3_domain"/>
</dbReference>
<name>G0N1R0_CAEBE</name>
<evidence type="ECO:0000256" key="4">
    <source>
        <dbReference type="SAM" id="MobiDB-lite"/>
    </source>
</evidence>
<dbReference type="InParanoid" id="G0N1R0"/>
<dbReference type="GO" id="GO:0001764">
    <property type="term" value="P:neuron migration"/>
    <property type="evidence" value="ECO:0007669"/>
    <property type="project" value="EnsemblMetazoa"/>
</dbReference>
<dbReference type="CDD" id="cd00160">
    <property type="entry name" value="RhoGEF"/>
    <property type="match status" value="1"/>
</dbReference>
<dbReference type="PANTHER" id="PTHR46026:SF1">
    <property type="entry name" value="RHO-TYPE GUANINE NUCLEOTIDE EXCHANGE FACTOR, ISOFORM F"/>
    <property type="match status" value="1"/>
</dbReference>
<accession>G0N1R0</accession>
<feature type="domain" description="SH3" evidence="5">
    <location>
        <begin position="6"/>
        <end position="65"/>
    </location>
</feature>
<organism evidence="8">
    <name type="scientific">Caenorhabditis brenneri</name>
    <name type="common">Nematode worm</name>
    <dbReference type="NCBI Taxonomy" id="135651"/>
    <lineage>
        <taxon>Eukaryota</taxon>
        <taxon>Metazoa</taxon>
        <taxon>Ecdysozoa</taxon>
        <taxon>Nematoda</taxon>
        <taxon>Chromadorea</taxon>
        <taxon>Rhabditida</taxon>
        <taxon>Rhabditina</taxon>
        <taxon>Rhabditomorpha</taxon>
        <taxon>Rhabditoidea</taxon>
        <taxon>Rhabditidae</taxon>
        <taxon>Peloderinae</taxon>
        <taxon>Caenorhabditis</taxon>
    </lineage>
</organism>
<dbReference type="PROSITE" id="PS50002">
    <property type="entry name" value="SH3"/>
    <property type="match status" value="1"/>
</dbReference>
<keyword evidence="3" id="KW-0175">Coiled coil</keyword>
<keyword evidence="8" id="KW-1185">Reference proteome</keyword>
<evidence type="ECO:0000259" key="6">
    <source>
        <dbReference type="PROSITE" id="PS50010"/>
    </source>
</evidence>
<dbReference type="SUPFAM" id="SSF50044">
    <property type="entry name" value="SH3-domain"/>
    <property type="match status" value="1"/>
</dbReference>
<dbReference type="InterPro" id="IPR000219">
    <property type="entry name" value="DH_dom"/>
</dbReference>
<evidence type="ECO:0000256" key="2">
    <source>
        <dbReference type="PROSITE-ProRule" id="PRU00192"/>
    </source>
</evidence>
<dbReference type="InterPro" id="IPR036028">
    <property type="entry name" value="SH3-like_dom_sf"/>
</dbReference>